<dbReference type="AlphaFoldDB" id="A0AAN9X5E5"/>
<organism evidence="1 2">
    <name type="scientific">Psophocarpus tetragonolobus</name>
    <name type="common">Winged bean</name>
    <name type="synonym">Dolichos tetragonolobus</name>
    <dbReference type="NCBI Taxonomy" id="3891"/>
    <lineage>
        <taxon>Eukaryota</taxon>
        <taxon>Viridiplantae</taxon>
        <taxon>Streptophyta</taxon>
        <taxon>Embryophyta</taxon>
        <taxon>Tracheophyta</taxon>
        <taxon>Spermatophyta</taxon>
        <taxon>Magnoliopsida</taxon>
        <taxon>eudicotyledons</taxon>
        <taxon>Gunneridae</taxon>
        <taxon>Pentapetalae</taxon>
        <taxon>rosids</taxon>
        <taxon>fabids</taxon>
        <taxon>Fabales</taxon>
        <taxon>Fabaceae</taxon>
        <taxon>Papilionoideae</taxon>
        <taxon>50 kb inversion clade</taxon>
        <taxon>NPAAA clade</taxon>
        <taxon>indigoferoid/millettioid clade</taxon>
        <taxon>Phaseoleae</taxon>
        <taxon>Psophocarpus</taxon>
    </lineage>
</organism>
<protein>
    <submittedName>
        <fullName evidence="1">Uncharacterized protein</fullName>
    </submittedName>
</protein>
<keyword evidence="2" id="KW-1185">Reference proteome</keyword>
<name>A0AAN9X5E5_PSOTE</name>
<evidence type="ECO:0000313" key="1">
    <source>
        <dbReference type="EMBL" id="KAK7384988.1"/>
    </source>
</evidence>
<accession>A0AAN9X5E5</accession>
<sequence>MDSRFWCSHAATPRLTVKSAQQDDKKKKPLNHSIEVHSTTTSVKNGENELVEVVKVLNNDDEREKMMFSPTIIELLYRAKVFITENDLRDVNLKPLSGVQSDSVVGRFCAYDVAIGDYQKSDG</sequence>
<reference evidence="1 2" key="1">
    <citation type="submission" date="2024-01" db="EMBL/GenBank/DDBJ databases">
        <title>The genomes of 5 underutilized Papilionoideae crops provide insights into root nodulation and disease resistanc.</title>
        <authorList>
            <person name="Jiang F."/>
        </authorList>
    </citation>
    <scope>NUCLEOTIDE SEQUENCE [LARGE SCALE GENOMIC DNA]</scope>
    <source>
        <strain evidence="1">DUOXIRENSHENG_FW03</strain>
        <tissue evidence="1">Leaves</tissue>
    </source>
</reference>
<dbReference type="EMBL" id="JAYMYS010000008">
    <property type="protein sequence ID" value="KAK7384988.1"/>
    <property type="molecule type" value="Genomic_DNA"/>
</dbReference>
<gene>
    <name evidence="1" type="ORF">VNO78_30693</name>
</gene>
<comment type="caution">
    <text evidence="1">The sequence shown here is derived from an EMBL/GenBank/DDBJ whole genome shotgun (WGS) entry which is preliminary data.</text>
</comment>
<dbReference type="Proteomes" id="UP001386955">
    <property type="component" value="Unassembled WGS sequence"/>
</dbReference>
<evidence type="ECO:0000313" key="2">
    <source>
        <dbReference type="Proteomes" id="UP001386955"/>
    </source>
</evidence>
<proteinExistence type="predicted"/>